<gene>
    <name evidence="1" type="ORF">EGR_11143</name>
</gene>
<reference evidence="1 2" key="1">
    <citation type="journal article" date="2013" name="Nat. Genet.">
        <title>The genome of the hydatid tapeworm Echinococcus granulosus.</title>
        <authorList>
            <person name="Zheng H."/>
            <person name="Zhang W."/>
            <person name="Zhang L."/>
            <person name="Zhang Z."/>
            <person name="Li J."/>
            <person name="Lu G."/>
            <person name="Zhu Y."/>
            <person name="Wang Y."/>
            <person name="Huang Y."/>
            <person name="Liu J."/>
            <person name="Kang H."/>
            <person name="Chen J."/>
            <person name="Wang L."/>
            <person name="Chen A."/>
            <person name="Yu S."/>
            <person name="Gao Z."/>
            <person name="Jin L."/>
            <person name="Gu W."/>
            <person name="Wang Z."/>
            <person name="Zhao L."/>
            <person name="Shi B."/>
            <person name="Wen H."/>
            <person name="Lin R."/>
            <person name="Jones M.K."/>
            <person name="Brejova B."/>
            <person name="Vinar T."/>
            <person name="Zhao G."/>
            <person name="McManus D.P."/>
            <person name="Chen Z."/>
            <person name="Zhou Y."/>
            <person name="Wang S."/>
        </authorList>
    </citation>
    <scope>NUCLEOTIDE SEQUENCE [LARGE SCALE GENOMIC DNA]</scope>
</reference>
<proteinExistence type="predicted"/>
<evidence type="ECO:0000313" key="1">
    <source>
        <dbReference type="EMBL" id="EUB54000.1"/>
    </source>
</evidence>
<dbReference type="AlphaFoldDB" id="W6TYZ5"/>
<dbReference type="CTD" id="36346856"/>
<protein>
    <submittedName>
        <fullName evidence="1">Uncharacterized protein</fullName>
    </submittedName>
</protein>
<dbReference type="EMBL" id="APAU02000411">
    <property type="protein sequence ID" value="EUB54000.1"/>
    <property type="molecule type" value="Genomic_DNA"/>
</dbReference>
<dbReference type="Proteomes" id="UP000019149">
    <property type="component" value="Unassembled WGS sequence"/>
</dbReference>
<evidence type="ECO:0000313" key="2">
    <source>
        <dbReference type="Proteomes" id="UP000019149"/>
    </source>
</evidence>
<organism evidence="1 2">
    <name type="scientific">Echinococcus granulosus</name>
    <name type="common">Hydatid tapeworm</name>
    <dbReference type="NCBI Taxonomy" id="6210"/>
    <lineage>
        <taxon>Eukaryota</taxon>
        <taxon>Metazoa</taxon>
        <taxon>Spiralia</taxon>
        <taxon>Lophotrochozoa</taxon>
        <taxon>Platyhelminthes</taxon>
        <taxon>Cestoda</taxon>
        <taxon>Eucestoda</taxon>
        <taxon>Cyclophyllidea</taxon>
        <taxon>Taeniidae</taxon>
        <taxon>Echinococcus</taxon>
        <taxon>Echinococcus granulosus group</taxon>
    </lineage>
</organism>
<dbReference type="GeneID" id="36346856"/>
<dbReference type="KEGG" id="egl:EGR_11143"/>
<comment type="caution">
    <text evidence="1">The sequence shown here is derived from an EMBL/GenBank/DDBJ whole genome shotgun (WGS) entry which is preliminary data.</text>
</comment>
<accession>W6TYZ5</accession>
<dbReference type="RefSeq" id="XP_024345196.1">
    <property type="nucleotide sequence ID" value="XM_024500390.1"/>
</dbReference>
<keyword evidence="2" id="KW-1185">Reference proteome</keyword>
<sequence>MNKQVVRRLRVEILKKLMQKGEVIFTFTIWKGSILYGTKLDSQDAKKYRGRSDSSVRQHVKQIQKVKIKEFCSFLMTVDSQIDLRKKYLHKKYNHITKISSQKWYVNGSQMIIGSFESASKFLKLEDQRRVQEVEVSDFSFLLSLLKRKIHNSDKCLICQRTEGITKC</sequence>
<name>W6TYZ5_ECHGR</name>